<proteinExistence type="predicted"/>
<protein>
    <recommendedName>
        <fullName evidence="3">Thiolase N-terminal domain-containing protein</fullName>
    </recommendedName>
</protein>
<dbReference type="RefSeq" id="WP_242282652.1">
    <property type="nucleotide sequence ID" value="NZ_JAKKSL010000001.1"/>
</dbReference>
<keyword evidence="2" id="KW-1185">Reference proteome</keyword>
<comment type="caution">
    <text evidence="1">The sequence shown here is derived from an EMBL/GenBank/DDBJ whole genome shotgun (WGS) entry which is preliminary data.</text>
</comment>
<organism evidence="1 2">
    <name type="scientific">Colwellia maritima</name>
    <dbReference type="NCBI Taxonomy" id="2912588"/>
    <lineage>
        <taxon>Bacteria</taxon>
        <taxon>Pseudomonadati</taxon>
        <taxon>Pseudomonadota</taxon>
        <taxon>Gammaproteobacteria</taxon>
        <taxon>Alteromonadales</taxon>
        <taxon>Colwelliaceae</taxon>
        <taxon>Colwellia</taxon>
    </lineage>
</organism>
<dbReference type="SUPFAM" id="SSF53901">
    <property type="entry name" value="Thiolase-like"/>
    <property type="match status" value="1"/>
</dbReference>
<name>A0ABS9WX73_9GAMM</name>
<sequence>MYFNVENGCTGGSSGFLAVQMLKAGSCDVALAIGAKMNITDKARMFSVFDGAWDLSEPDANLARLLGSCKRFCCARRS</sequence>
<accession>A0ABS9WX73</accession>
<dbReference type="InterPro" id="IPR016039">
    <property type="entry name" value="Thiolase-like"/>
</dbReference>
<evidence type="ECO:0000313" key="2">
    <source>
        <dbReference type="Proteomes" id="UP001139646"/>
    </source>
</evidence>
<dbReference type="Proteomes" id="UP001139646">
    <property type="component" value="Unassembled WGS sequence"/>
</dbReference>
<gene>
    <name evidence="1" type="ORF">L3081_00010</name>
</gene>
<dbReference type="EMBL" id="JAKKSL010000001">
    <property type="protein sequence ID" value="MCI2282072.1"/>
    <property type="molecule type" value="Genomic_DNA"/>
</dbReference>
<reference evidence="1" key="1">
    <citation type="submission" date="2022-01" db="EMBL/GenBank/DDBJ databases">
        <title>Colwellia maritima, isolated from seawater.</title>
        <authorList>
            <person name="Kristyanto S."/>
            <person name="Jung J."/>
            <person name="Jeon C.O."/>
        </authorList>
    </citation>
    <scope>NUCLEOTIDE SEQUENCE</scope>
    <source>
        <strain evidence="1">MSW7</strain>
    </source>
</reference>
<evidence type="ECO:0000313" key="1">
    <source>
        <dbReference type="EMBL" id="MCI2282072.1"/>
    </source>
</evidence>
<evidence type="ECO:0008006" key="3">
    <source>
        <dbReference type="Google" id="ProtNLM"/>
    </source>
</evidence>